<keyword evidence="2" id="KW-0067">ATP-binding</keyword>
<dbReference type="Gene3D" id="1.10.8.60">
    <property type="match status" value="1"/>
</dbReference>
<reference evidence="6" key="1">
    <citation type="submission" date="2016-11" db="UniProtKB">
        <authorList>
            <consortium name="WormBaseParasite"/>
        </authorList>
    </citation>
    <scope>IDENTIFICATION</scope>
</reference>
<evidence type="ECO:0000259" key="4">
    <source>
        <dbReference type="Pfam" id="PF10431"/>
    </source>
</evidence>
<feature type="domain" description="Clp ATPase C-terminal" evidence="4">
    <location>
        <begin position="65"/>
        <end position="102"/>
    </location>
</feature>
<dbReference type="InterPro" id="IPR019489">
    <property type="entry name" value="Clp_ATPase_C"/>
</dbReference>
<dbReference type="PANTHER" id="PTHR48102">
    <property type="entry name" value="ATP-DEPENDENT CLP PROTEASE ATP-BINDING SUBUNIT CLPX-LIKE, MITOCHONDRIAL-RELATED"/>
    <property type="match status" value="1"/>
</dbReference>
<keyword evidence="1" id="KW-0547">Nucleotide-binding</keyword>
<keyword evidence="3" id="KW-1133">Transmembrane helix</keyword>
<dbReference type="InterPro" id="IPR050052">
    <property type="entry name" value="ATP-dep_Clp_protease_ClpX"/>
</dbReference>
<dbReference type="Pfam" id="PF10431">
    <property type="entry name" value="ClpB_D2-small"/>
    <property type="match status" value="1"/>
</dbReference>
<dbReference type="GO" id="GO:0005524">
    <property type="term" value="F:ATP binding"/>
    <property type="evidence" value="ECO:0007669"/>
    <property type="project" value="UniProtKB-KW"/>
</dbReference>
<keyword evidence="5" id="KW-1185">Reference proteome</keyword>
<dbReference type="Proteomes" id="UP000095283">
    <property type="component" value="Unplaced"/>
</dbReference>
<evidence type="ECO:0000313" key="6">
    <source>
        <dbReference type="WBParaSite" id="Hba_08446"/>
    </source>
</evidence>
<dbReference type="GO" id="GO:0016887">
    <property type="term" value="F:ATP hydrolysis activity"/>
    <property type="evidence" value="ECO:0007669"/>
    <property type="project" value="TreeGrafter"/>
</dbReference>
<name>A0A1I7WTF5_HETBA</name>
<evidence type="ECO:0000256" key="3">
    <source>
        <dbReference type="SAM" id="Phobius"/>
    </source>
</evidence>
<evidence type="ECO:0000313" key="5">
    <source>
        <dbReference type="Proteomes" id="UP000095283"/>
    </source>
</evidence>
<dbReference type="GO" id="GO:0005759">
    <property type="term" value="C:mitochondrial matrix"/>
    <property type="evidence" value="ECO:0007669"/>
    <property type="project" value="TreeGrafter"/>
</dbReference>
<organism evidence="5 6">
    <name type="scientific">Heterorhabditis bacteriophora</name>
    <name type="common">Entomopathogenic nematode worm</name>
    <dbReference type="NCBI Taxonomy" id="37862"/>
    <lineage>
        <taxon>Eukaryota</taxon>
        <taxon>Metazoa</taxon>
        <taxon>Ecdysozoa</taxon>
        <taxon>Nematoda</taxon>
        <taxon>Chromadorea</taxon>
        <taxon>Rhabditida</taxon>
        <taxon>Rhabditina</taxon>
        <taxon>Rhabditomorpha</taxon>
        <taxon>Strongyloidea</taxon>
        <taxon>Heterorhabditidae</taxon>
        <taxon>Heterorhabditis</taxon>
    </lineage>
</organism>
<sequence>MQVPVYLDKHKWPGNFKNTDVGSSVDRTSKFTFGTTKASICHRQCVLLFSIYFTVFCYFEIMYVQVDLSFSAEALQQVAQLALERKTGARALRSIFENVLLDAKFMVPGSDIEGIHVTREAVRGEAEVEYIRRELKQAASGR</sequence>
<protein>
    <submittedName>
        <fullName evidence="6">ClpB_D2-small domain-containing protein</fullName>
    </submittedName>
</protein>
<dbReference type="PANTHER" id="PTHR48102:SF7">
    <property type="entry name" value="ATP-DEPENDENT CLP PROTEASE ATP-BINDING SUBUNIT CLPX-LIKE, MITOCHONDRIAL"/>
    <property type="match status" value="1"/>
</dbReference>
<accession>A0A1I7WTF5</accession>
<evidence type="ECO:0000256" key="1">
    <source>
        <dbReference type="ARBA" id="ARBA00022741"/>
    </source>
</evidence>
<keyword evidence="3" id="KW-0812">Transmembrane</keyword>
<proteinExistence type="predicted"/>
<dbReference type="WBParaSite" id="Hba_08446">
    <property type="protein sequence ID" value="Hba_08446"/>
    <property type="gene ID" value="Hba_08446"/>
</dbReference>
<feature type="transmembrane region" description="Helical" evidence="3">
    <location>
        <begin position="45"/>
        <end position="64"/>
    </location>
</feature>
<evidence type="ECO:0000256" key="2">
    <source>
        <dbReference type="ARBA" id="ARBA00022840"/>
    </source>
</evidence>
<dbReference type="AlphaFoldDB" id="A0A1I7WTF5"/>
<keyword evidence="3" id="KW-0472">Membrane</keyword>
<dbReference type="GO" id="GO:0051603">
    <property type="term" value="P:proteolysis involved in protein catabolic process"/>
    <property type="evidence" value="ECO:0007669"/>
    <property type="project" value="TreeGrafter"/>
</dbReference>